<feature type="transmembrane region" description="Helical" evidence="8">
    <location>
        <begin position="245"/>
        <end position="267"/>
    </location>
</feature>
<evidence type="ECO:0000256" key="5">
    <source>
        <dbReference type="ARBA" id="ARBA00022692"/>
    </source>
</evidence>
<dbReference type="KEGG" id="bcai:K788_0007635"/>
<dbReference type="GO" id="GO:1990961">
    <property type="term" value="P:xenobiotic detoxification by transmembrane export across the plasma membrane"/>
    <property type="evidence" value="ECO:0007669"/>
    <property type="project" value="InterPro"/>
</dbReference>
<evidence type="ECO:0000256" key="6">
    <source>
        <dbReference type="ARBA" id="ARBA00022989"/>
    </source>
</evidence>
<gene>
    <name evidence="10" type="ORF">K788_0007635</name>
</gene>
<reference evidence="10 11" key="1">
    <citation type="journal article" date="2014" name="Genome Announc.">
        <title>Draft Genome Sequence of the Haloacid-Degrading Burkholderia caribensis Strain MBA4.</title>
        <authorList>
            <person name="Pan Y."/>
            <person name="Kong K.F."/>
            <person name="Tsang J.S."/>
        </authorList>
    </citation>
    <scope>NUCLEOTIDE SEQUENCE [LARGE SCALE GENOMIC DNA]</scope>
    <source>
        <strain evidence="10 11">MBA4</strain>
    </source>
</reference>
<dbReference type="Proteomes" id="UP000019146">
    <property type="component" value="Chromosome 2"/>
</dbReference>
<dbReference type="PANTHER" id="PTHR23502">
    <property type="entry name" value="MAJOR FACILITATOR SUPERFAMILY"/>
    <property type="match status" value="1"/>
</dbReference>
<protein>
    <recommendedName>
        <fullName evidence="8">Bcr/CflA family efflux transporter</fullName>
    </recommendedName>
</protein>
<dbReference type="CDD" id="cd17320">
    <property type="entry name" value="MFS_MdfA_MDR_like"/>
    <property type="match status" value="1"/>
</dbReference>
<dbReference type="RefSeq" id="WP_036002166.1">
    <property type="nucleotide sequence ID" value="NZ_CP012747.1"/>
</dbReference>
<dbReference type="SUPFAM" id="SSF103473">
    <property type="entry name" value="MFS general substrate transporter"/>
    <property type="match status" value="1"/>
</dbReference>
<dbReference type="NCBIfam" id="TIGR00710">
    <property type="entry name" value="efflux_Bcr_CflA"/>
    <property type="match status" value="1"/>
</dbReference>
<dbReference type="Gene3D" id="1.20.1720.10">
    <property type="entry name" value="Multidrug resistance protein D"/>
    <property type="match status" value="1"/>
</dbReference>
<dbReference type="InterPro" id="IPR004812">
    <property type="entry name" value="Efflux_drug-R_Bcr/CmlA"/>
</dbReference>
<dbReference type="Pfam" id="PF07690">
    <property type="entry name" value="MFS_1"/>
    <property type="match status" value="1"/>
</dbReference>
<feature type="transmembrane region" description="Helical" evidence="8">
    <location>
        <begin position="303"/>
        <end position="326"/>
    </location>
</feature>
<accession>A0A0P0RGM3</accession>
<feature type="transmembrane region" description="Helical" evidence="8">
    <location>
        <begin position="135"/>
        <end position="153"/>
    </location>
</feature>
<evidence type="ECO:0000256" key="8">
    <source>
        <dbReference type="RuleBase" id="RU365088"/>
    </source>
</evidence>
<feature type="transmembrane region" description="Helical" evidence="8">
    <location>
        <begin position="367"/>
        <end position="384"/>
    </location>
</feature>
<name>A0A0P0RGM3_9BURK</name>
<dbReference type="InterPro" id="IPR036259">
    <property type="entry name" value="MFS_trans_sf"/>
</dbReference>
<evidence type="ECO:0000256" key="2">
    <source>
        <dbReference type="ARBA" id="ARBA00006236"/>
    </source>
</evidence>
<feature type="transmembrane region" description="Helical" evidence="8">
    <location>
        <begin position="102"/>
        <end position="123"/>
    </location>
</feature>
<dbReference type="PROSITE" id="PS50850">
    <property type="entry name" value="MFS"/>
    <property type="match status" value="1"/>
</dbReference>
<keyword evidence="3 8" id="KW-0813">Transport</keyword>
<keyword evidence="7 8" id="KW-0472">Membrane</keyword>
<dbReference type="InterPro" id="IPR020846">
    <property type="entry name" value="MFS_dom"/>
</dbReference>
<keyword evidence="4" id="KW-1003">Cell membrane</keyword>
<feature type="transmembrane region" description="Helical" evidence="8">
    <location>
        <begin position="213"/>
        <end position="233"/>
    </location>
</feature>
<evidence type="ECO:0000313" key="11">
    <source>
        <dbReference type="Proteomes" id="UP000019146"/>
    </source>
</evidence>
<dbReference type="InterPro" id="IPR011701">
    <property type="entry name" value="MFS"/>
</dbReference>
<feature type="transmembrane region" description="Helical" evidence="8">
    <location>
        <begin position="165"/>
        <end position="185"/>
    </location>
</feature>
<dbReference type="EMBL" id="CP012747">
    <property type="protein sequence ID" value="ALL67624.1"/>
    <property type="molecule type" value="Genomic_DNA"/>
</dbReference>
<evidence type="ECO:0000256" key="1">
    <source>
        <dbReference type="ARBA" id="ARBA00004651"/>
    </source>
</evidence>
<dbReference type="GO" id="GO:0005886">
    <property type="term" value="C:plasma membrane"/>
    <property type="evidence" value="ECO:0007669"/>
    <property type="project" value="UniProtKB-SubCell"/>
</dbReference>
<feature type="transmembrane region" description="Helical" evidence="8">
    <location>
        <begin position="279"/>
        <end position="297"/>
    </location>
</feature>
<evidence type="ECO:0000256" key="4">
    <source>
        <dbReference type="ARBA" id="ARBA00022475"/>
    </source>
</evidence>
<evidence type="ECO:0000256" key="3">
    <source>
        <dbReference type="ARBA" id="ARBA00022448"/>
    </source>
</evidence>
<evidence type="ECO:0000313" key="10">
    <source>
        <dbReference type="EMBL" id="ALL67624.1"/>
    </source>
</evidence>
<sequence>MQISRRYENFLVFLAPLINSVGGIAIDLYSPSIPSIGRELEATATTMQNTIAVTLIFYAFGQLVFGILSDWWGRRPAVLIGLSVFLAGSAMAAFAHSIETLMIARATQGFAIGSCQVVARAILVDNLRGDRLRVAVVYLSLAFGLGPVVAPYVGGIVEEIAGWRWNFIVYFGYGLVVLSFALVGLRESLRPEARRTPRQTILGYREILTHSQFFAAVTILGASFSAFLLWNVIGPYVVQGRLGHSASFFGSTALCVGVCYLGGTTLNRSLIKRFNGEQLMKGGILLFAIGIALVLANGATLTLVTAVGGIMMIAFAQGFIFSNAMASSMRYFPNRAGAAASLQGCLMLVMGAVASGLISGIRVESNVIIAIAFLCLLAIVVLAFRRLSRLEFQVGR</sequence>
<dbReference type="AlphaFoldDB" id="A0A0P0RGM3"/>
<dbReference type="PANTHER" id="PTHR23502:SF132">
    <property type="entry name" value="POLYAMINE TRANSPORTER 2-RELATED"/>
    <property type="match status" value="1"/>
</dbReference>
<feature type="transmembrane region" description="Helical" evidence="8">
    <location>
        <begin position="338"/>
        <end position="361"/>
    </location>
</feature>
<proteinExistence type="inferred from homology"/>
<keyword evidence="6 8" id="KW-1133">Transmembrane helix</keyword>
<dbReference type="GeneID" id="69971425"/>
<evidence type="ECO:0000256" key="7">
    <source>
        <dbReference type="ARBA" id="ARBA00023136"/>
    </source>
</evidence>
<dbReference type="GO" id="GO:0042910">
    <property type="term" value="F:xenobiotic transmembrane transporter activity"/>
    <property type="evidence" value="ECO:0007669"/>
    <property type="project" value="InterPro"/>
</dbReference>
<comment type="similarity">
    <text evidence="2 8">Belongs to the major facilitator superfamily. Bcr/CmlA family.</text>
</comment>
<comment type="subcellular location">
    <subcellularLocation>
        <location evidence="8">Cell inner membrane</location>
        <topology evidence="8">Multi-pass membrane protein</topology>
    </subcellularLocation>
    <subcellularLocation>
        <location evidence="1">Cell membrane</location>
        <topology evidence="1">Multi-pass membrane protein</topology>
    </subcellularLocation>
</comment>
<evidence type="ECO:0000259" key="9">
    <source>
        <dbReference type="PROSITE" id="PS50850"/>
    </source>
</evidence>
<organism evidence="10 11">
    <name type="scientific">Paraburkholderia caribensis MBA4</name>
    <dbReference type="NCBI Taxonomy" id="1323664"/>
    <lineage>
        <taxon>Bacteria</taxon>
        <taxon>Pseudomonadati</taxon>
        <taxon>Pseudomonadota</taxon>
        <taxon>Betaproteobacteria</taxon>
        <taxon>Burkholderiales</taxon>
        <taxon>Burkholderiaceae</taxon>
        <taxon>Paraburkholderia</taxon>
    </lineage>
</organism>
<keyword evidence="8" id="KW-0997">Cell inner membrane</keyword>
<feature type="transmembrane region" description="Helical" evidence="8">
    <location>
        <begin position="47"/>
        <end position="65"/>
    </location>
</feature>
<feature type="domain" description="Major facilitator superfamily (MFS) profile" evidence="9">
    <location>
        <begin position="11"/>
        <end position="390"/>
    </location>
</feature>
<keyword evidence="5 8" id="KW-0812">Transmembrane</keyword>
<feature type="transmembrane region" description="Helical" evidence="8">
    <location>
        <begin position="77"/>
        <end position="96"/>
    </location>
</feature>
<comment type="caution">
    <text evidence="8">Lacks conserved residue(s) required for the propagation of feature annotation.</text>
</comment>